<dbReference type="SUPFAM" id="SSF81901">
    <property type="entry name" value="HCP-like"/>
    <property type="match status" value="1"/>
</dbReference>
<keyword evidence="1" id="KW-0732">Signal</keyword>
<name>A0ABS2IC50_9GAMM</name>
<dbReference type="RefSeq" id="WP_204915755.1">
    <property type="nucleotide sequence ID" value="NZ_JAFEUP010000002.1"/>
</dbReference>
<evidence type="ECO:0000313" key="2">
    <source>
        <dbReference type="EMBL" id="MBM7060642.1"/>
    </source>
</evidence>
<dbReference type="EMBL" id="JAFEUP010000002">
    <property type="protein sequence ID" value="MBM7060642.1"/>
    <property type="molecule type" value="Genomic_DNA"/>
</dbReference>
<dbReference type="PROSITE" id="PS51257">
    <property type="entry name" value="PROKAR_LIPOPROTEIN"/>
    <property type="match status" value="1"/>
</dbReference>
<feature type="chain" id="PRO_5045991767" description="Sel1 repeat family protein" evidence="1">
    <location>
        <begin position="21"/>
        <end position="174"/>
    </location>
</feature>
<accession>A0ABS2IC50</accession>
<organism evidence="2 3">
    <name type="scientific">Zestomonas insulae</name>
    <dbReference type="NCBI Taxonomy" id="2809017"/>
    <lineage>
        <taxon>Bacteria</taxon>
        <taxon>Pseudomonadati</taxon>
        <taxon>Pseudomonadota</taxon>
        <taxon>Gammaproteobacteria</taxon>
        <taxon>Pseudomonadales</taxon>
        <taxon>Pseudomonadaceae</taxon>
        <taxon>Zestomonas</taxon>
    </lineage>
</organism>
<comment type="caution">
    <text evidence="2">The sequence shown here is derived from an EMBL/GenBank/DDBJ whole genome shotgun (WGS) entry which is preliminary data.</text>
</comment>
<feature type="signal peptide" evidence="1">
    <location>
        <begin position="1"/>
        <end position="20"/>
    </location>
</feature>
<dbReference type="InterPro" id="IPR011990">
    <property type="entry name" value="TPR-like_helical_dom_sf"/>
</dbReference>
<sequence>MGKWMLLTLSLLLAGCASHSCDDEPLSGTPCRDERLLHQNDMLQAKLLIASGDLENYELARALLNRAAADDTSGEVPFYQAVLLIREGPQVDEVLQLLETAAGRGHPHATALLYKVYAEPYLISEADPIRAQSYRAAYAELDVAKSGYPSFEQALRVVDGLLAAPTAAQAVGTP</sequence>
<evidence type="ECO:0000313" key="3">
    <source>
        <dbReference type="Proteomes" id="UP000717995"/>
    </source>
</evidence>
<proteinExistence type="predicted"/>
<reference evidence="2 3" key="1">
    <citation type="submission" date="2021-02" db="EMBL/GenBank/DDBJ databases">
        <authorList>
            <person name="Lee D.-H."/>
        </authorList>
    </citation>
    <scope>NUCLEOTIDE SEQUENCE [LARGE SCALE GENOMIC DNA]</scope>
    <source>
        <strain evidence="2 3">UL073</strain>
    </source>
</reference>
<dbReference type="Gene3D" id="1.25.40.10">
    <property type="entry name" value="Tetratricopeptide repeat domain"/>
    <property type="match status" value="1"/>
</dbReference>
<gene>
    <name evidence="2" type="ORF">JQX08_07960</name>
</gene>
<evidence type="ECO:0008006" key="4">
    <source>
        <dbReference type="Google" id="ProtNLM"/>
    </source>
</evidence>
<evidence type="ECO:0000256" key="1">
    <source>
        <dbReference type="SAM" id="SignalP"/>
    </source>
</evidence>
<keyword evidence="3" id="KW-1185">Reference proteome</keyword>
<protein>
    <recommendedName>
        <fullName evidence="4">Sel1 repeat family protein</fullName>
    </recommendedName>
</protein>
<dbReference type="Proteomes" id="UP000717995">
    <property type="component" value="Unassembled WGS sequence"/>
</dbReference>